<sequence length="532" mass="62355">MRKVIIVDDNHLSVEGIYKNIDWKSLNSEVAYMFYDSQSVIDAVKSANIDLIISDIEMPIISGLEMSKQILKFNPNIKIILISAFDKFEYAREAIRVGVYDYIEKPIDYNYLSTIINNAFVQLEKEKRNRKILNESRPLMISKFFSELIHLNTDEAKYNLSKYPDYLNIDLNSKYFLTLNFRITNSKTLKNDLGIEKYHISLIDLCDHIKSAFSKFQLYHLLIERDDIITIIGGNYPNGNYLLNKVHDILNSFMEHYSDIFELNIGIGSVIDSFWNMKISYDNSCKALEYNFFFPQKNIFDIHDIVRKNNTYNSVYIYAKEDKLIQLIYKKDLNSIKRWIQDFYEEILINCNNKYLIFNNIYSILSNVLKLLYNMSINTNDIENIIVNTYSNLSTICNSSEIINWLFDIFKIICNRLDESIKNQHEYLCNNVITYIQDNYSKKDLSLNEIALYVNVSPAYLSALFKKQIGENISAIITNVRIENACKLLENTNLSLKEISEKVGYVNQYYFSSCFKKKMNKNPSIYRQGINA</sequence>
<evidence type="ECO:0000256" key="5">
    <source>
        <dbReference type="ARBA" id="ARBA00024867"/>
    </source>
</evidence>
<evidence type="ECO:0000313" key="9">
    <source>
        <dbReference type="EMBL" id="NRT86422.1"/>
    </source>
</evidence>
<dbReference type="PROSITE" id="PS00041">
    <property type="entry name" value="HTH_ARAC_FAMILY_1"/>
    <property type="match status" value="1"/>
</dbReference>
<feature type="domain" description="HTH araC/xylS-type" evidence="7">
    <location>
        <begin position="430"/>
        <end position="529"/>
    </location>
</feature>
<proteinExistence type="predicted"/>
<dbReference type="RefSeq" id="WP_173709973.1">
    <property type="nucleotide sequence ID" value="NZ_CP107022.1"/>
</dbReference>
<dbReference type="AlphaFoldDB" id="A0AAX0AUB0"/>
<reference evidence="9" key="2">
    <citation type="journal article" date="2022" name="Nat. Biotechnol.">
        <title>Carbon-negative production of acetone and isopropanol by gas fermentation at industrial pilot scale.</title>
        <authorList>
            <person name="Liew F.E."/>
            <person name="Nogle R."/>
            <person name="Abdalla T."/>
            <person name="Rasor B.J."/>
            <person name="Canter C."/>
            <person name="Jensen R.O."/>
            <person name="Wang L."/>
            <person name="Strutz J."/>
            <person name="Chirania P."/>
            <person name="De Tissera S."/>
            <person name="Mueller A.P."/>
            <person name="Ruan Z."/>
            <person name="Gao A."/>
            <person name="Tran L."/>
            <person name="Engle N.L."/>
            <person name="Bromley J.C."/>
            <person name="Daniell J."/>
            <person name="Conrado R."/>
            <person name="Tschaplinski T.J."/>
            <person name="Giannone R.J."/>
            <person name="Hettich R.L."/>
            <person name="Karim A.S."/>
            <person name="Simpson S.D."/>
            <person name="Brown S.D."/>
            <person name="Leang C."/>
            <person name="Jewett M.C."/>
            <person name="Kopke M."/>
        </authorList>
    </citation>
    <scope>NUCLEOTIDE SEQUENCE</scope>
    <source>
        <strain evidence="9">DJ080</strain>
    </source>
</reference>
<evidence type="ECO:0000313" key="10">
    <source>
        <dbReference type="Proteomes" id="UP001193748"/>
    </source>
</evidence>
<keyword evidence="3" id="KW-0238">DNA-binding</keyword>
<comment type="caution">
    <text evidence="9">The sequence shown here is derived from an EMBL/GenBank/DDBJ whole genome shotgun (WGS) entry which is preliminary data.</text>
</comment>
<dbReference type="SMART" id="SM00342">
    <property type="entry name" value="HTH_ARAC"/>
    <property type="match status" value="1"/>
</dbReference>
<dbReference type="Proteomes" id="UP001193748">
    <property type="component" value="Unassembled WGS sequence"/>
</dbReference>
<evidence type="ECO:0000259" key="7">
    <source>
        <dbReference type="PROSITE" id="PS01124"/>
    </source>
</evidence>
<dbReference type="PROSITE" id="PS01124">
    <property type="entry name" value="HTH_ARAC_FAMILY_2"/>
    <property type="match status" value="1"/>
</dbReference>
<accession>A0AAX0AUB0</accession>
<dbReference type="PANTHER" id="PTHR43280:SF2">
    <property type="entry name" value="HTH-TYPE TRANSCRIPTIONAL REGULATOR EXSA"/>
    <property type="match status" value="1"/>
</dbReference>
<dbReference type="GO" id="GO:0000160">
    <property type="term" value="P:phosphorelay signal transduction system"/>
    <property type="evidence" value="ECO:0007669"/>
    <property type="project" value="InterPro"/>
</dbReference>
<evidence type="ECO:0000256" key="6">
    <source>
        <dbReference type="PROSITE-ProRule" id="PRU00169"/>
    </source>
</evidence>
<dbReference type="Gene3D" id="1.10.10.60">
    <property type="entry name" value="Homeodomain-like"/>
    <property type="match status" value="2"/>
</dbReference>
<gene>
    <name evidence="9" type="ORF">B0H41_000101</name>
</gene>
<dbReference type="PANTHER" id="PTHR43280">
    <property type="entry name" value="ARAC-FAMILY TRANSCRIPTIONAL REGULATOR"/>
    <property type="match status" value="1"/>
</dbReference>
<name>A0AAX0AUB0_CLOBE</name>
<evidence type="ECO:0000256" key="3">
    <source>
        <dbReference type="ARBA" id="ARBA00023125"/>
    </source>
</evidence>
<keyword evidence="4" id="KW-0804">Transcription</keyword>
<feature type="domain" description="Response regulatory" evidence="8">
    <location>
        <begin position="3"/>
        <end position="120"/>
    </location>
</feature>
<feature type="modified residue" description="4-aspartylphosphate" evidence="6">
    <location>
        <position position="55"/>
    </location>
</feature>
<evidence type="ECO:0000256" key="2">
    <source>
        <dbReference type="ARBA" id="ARBA00023015"/>
    </source>
</evidence>
<reference evidence="9" key="1">
    <citation type="submission" date="2020-05" db="EMBL/GenBank/DDBJ databases">
        <authorList>
            <person name="Brown S."/>
            <person name="Huntemann M."/>
            <person name="Clum A."/>
            <person name="Spunde A."/>
            <person name="Palaniappan K."/>
            <person name="Ritter S."/>
            <person name="Mikhailova N."/>
            <person name="Chen I.-M."/>
            <person name="Stamatis D."/>
            <person name="Reddy T."/>
            <person name="O'Malley R."/>
            <person name="Daum C."/>
            <person name="Shapiro N."/>
            <person name="Ivanova N."/>
            <person name="Kyrpides N."/>
            <person name="Woyke T."/>
        </authorList>
    </citation>
    <scope>NUCLEOTIDE SEQUENCE</scope>
    <source>
        <strain evidence="9">DJ080</strain>
    </source>
</reference>
<dbReference type="CDD" id="cd17536">
    <property type="entry name" value="REC_YesN-like"/>
    <property type="match status" value="1"/>
</dbReference>
<dbReference type="PROSITE" id="PS50110">
    <property type="entry name" value="RESPONSE_REGULATORY"/>
    <property type="match status" value="1"/>
</dbReference>
<dbReference type="InterPro" id="IPR009057">
    <property type="entry name" value="Homeodomain-like_sf"/>
</dbReference>
<dbReference type="EMBL" id="JABSWW010000001">
    <property type="protein sequence ID" value="NRT86422.1"/>
    <property type="molecule type" value="Genomic_DNA"/>
</dbReference>
<protein>
    <recommendedName>
        <fullName evidence="1">Stage 0 sporulation protein A homolog</fullName>
    </recommendedName>
</protein>
<dbReference type="Pfam" id="PF12833">
    <property type="entry name" value="HTH_18"/>
    <property type="match status" value="1"/>
</dbReference>
<dbReference type="GO" id="GO:0043565">
    <property type="term" value="F:sequence-specific DNA binding"/>
    <property type="evidence" value="ECO:0007669"/>
    <property type="project" value="InterPro"/>
</dbReference>
<dbReference type="InterPro" id="IPR011006">
    <property type="entry name" value="CheY-like_superfamily"/>
</dbReference>
<evidence type="ECO:0000256" key="1">
    <source>
        <dbReference type="ARBA" id="ARBA00018672"/>
    </source>
</evidence>
<dbReference type="SUPFAM" id="SSF46689">
    <property type="entry name" value="Homeodomain-like"/>
    <property type="match status" value="1"/>
</dbReference>
<dbReference type="Gene3D" id="3.40.50.2300">
    <property type="match status" value="1"/>
</dbReference>
<dbReference type="GO" id="GO:0003700">
    <property type="term" value="F:DNA-binding transcription factor activity"/>
    <property type="evidence" value="ECO:0007669"/>
    <property type="project" value="InterPro"/>
</dbReference>
<dbReference type="InterPro" id="IPR018060">
    <property type="entry name" value="HTH_AraC"/>
</dbReference>
<keyword evidence="6" id="KW-0597">Phosphoprotein</keyword>
<comment type="function">
    <text evidence="5">May play the central regulatory role in sporulation. It may be an element of the effector pathway responsible for the activation of sporulation genes in response to nutritional stress. Spo0A may act in concert with spo0H (a sigma factor) to control the expression of some genes that are critical to the sporulation process.</text>
</comment>
<dbReference type="InterPro" id="IPR001789">
    <property type="entry name" value="Sig_transdc_resp-reg_receiver"/>
</dbReference>
<dbReference type="SUPFAM" id="SSF52172">
    <property type="entry name" value="CheY-like"/>
    <property type="match status" value="1"/>
</dbReference>
<evidence type="ECO:0000259" key="8">
    <source>
        <dbReference type="PROSITE" id="PS50110"/>
    </source>
</evidence>
<organism evidence="9 10">
    <name type="scientific">Clostridium beijerinckii</name>
    <name type="common">Clostridium MP</name>
    <dbReference type="NCBI Taxonomy" id="1520"/>
    <lineage>
        <taxon>Bacteria</taxon>
        <taxon>Bacillati</taxon>
        <taxon>Bacillota</taxon>
        <taxon>Clostridia</taxon>
        <taxon>Eubacteriales</taxon>
        <taxon>Clostridiaceae</taxon>
        <taxon>Clostridium</taxon>
    </lineage>
</organism>
<evidence type="ECO:0000256" key="4">
    <source>
        <dbReference type="ARBA" id="ARBA00023163"/>
    </source>
</evidence>
<keyword evidence="2" id="KW-0805">Transcription regulation</keyword>
<dbReference type="InterPro" id="IPR018062">
    <property type="entry name" value="HTH_AraC-typ_CS"/>
</dbReference>
<dbReference type="SMART" id="SM00448">
    <property type="entry name" value="REC"/>
    <property type="match status" value="1"/>
</dbReference>
<dbReference type="Pfam" id="PF00072">
    <property type="entry name" value="Response_reg"/>
    <property type="match status" value="1"/>
</dbReference>